<dbReference type="InterPro" id="IPR025411">
    <property type="entry name" value="DUF4136"/>
</dbReference>
<protein>
    <recommendedName>
        <fullName evidence="2">DUF4136 domain-containing protein</fullName>
    </recommendedName>
</protein>
<feature type="domain" description="DUF4136" evidence="2">
    <location>
        <begin position="82"/>
        <end position="199"/>
    </location>
</feature>
<keyword evidence="1" id="KW-0732">Signal</keyword>
<dbReference type="Proteomes" id="UP000235116">
    <property type="component" value="Chromosome"/>
</dbReference>
<proteinExistence type="predicted"/>
<organism evidence="3 4">
    <name type="scientific">Ketobacter alkanivorans</name>
    <dbReference type="NCBI Taxonomy" id="1917421"/>
    <lineage>
        <taxon>Bacteria</taxon>
        <taxon>Pseudomonadati</taxon>
        <taxon>Pseudomonadota</taxon>
        <taxon>Gammaproteobacteria</taxon>
        <taxon>Pseudomonadales</taxon>
        <taxon>Ketobacteraceae</taxon>
        <taxon>Ketobacter</taxon>
    </lineage>
</organism>
<feature type="signal peptide" evidence="1">
    <location>
        <begin position="1"/>
        <end position="23"/>
    </location>
</feature>
<feature type="chain" id="PRO_5014759290" description="DUF4136 domain-containing protein" evidence="1">
    <location>
        <begin position="24"/>
        <end position="206"/>
    </location>
</feature>
<dbReference type="KEGG" id="kak:Kalk_14225"/>
<evidence type="ECO:0000313" key="3">
    <source>
        <dbReference type="EMBL" id="AUM13507.1"/>
    </source>
</evidence>
<name>A0A2K9LMQ0_9GAMM</name>
<gene>
    <name evidence="3" type="ORF">Kalk_14225</name>
</gene>
<dbReference type="EMBL" id="CP022684">
    <property type="protein sequence ID" value="AUM13507.1"/>
    <property type="molecule type" value="Genomic_DNA"/>
</dbReference>
<sequence length="206" mass="22907">MRNTMQINQLWHRAVAITLPALAAAVLLLNSGCVTVEEPIDKINPALRQSSVVSTNAPEFSPQRGETVAWRGDITVHAPEGQAVPDALVADLKAKIDTQLVAKGYRFTQIGEQPDYLMHGIIVLGNELNENQLRDVLGFEPGLVTHGQKYEKGSLLLMLVDPNSYSTDWRAVVQVFTSQELSPEERDHRFDYIIRSLLRPLPDLKG</sequence>
<evidence type="ECO:0000259" key="2">
    <source>
        <dbReference type="Pfam" id="PF13590"/>
    </source>
</evidence>
<dbReference type="Pfam" id="PF13590">
    <property type="entry name" value="DUF4136"/>
    <property type="match status" value="1"/>
</dbReference>
<dbReference type="AlphaFoldDB" id="A0A2K9LMQ0"/>
<evidence type="ECO:0000313" key="4">
    <source>
        <dbReference type="Proteomes" id="UP000235116"/>
    </source>
</evidence>
<keyword evidence="4" id="KW-1185">Reference proteome</keyword>
<evidence type="ECO:0000256" key="1">
    <source>
        <dbReference type="SAM" id="SignalP"/>
    </source>
</evidence>
<accession>A0A2K9LMQ0</accession>
<reference evidence="4" key="1">
    <citation type="submission" date="2017-08" db="EMBL/GenBank/DDBJ databases">
        <title>Direct submision.</title>
        <authorList>
            <person name="Kim S.-J."/>
            <person name="Rhee S.-K."/>
        </authorList>
    </citation>
    <scope>NUCLEOTIDE SEQUENCE [LARGE SCALE GENOMIC DNA]</scope>
    <source>
        <strain evidence="4">GI5</strain>
    </source>
</reference>